<proteinExistence type="predicted"/>
<evidence type="ECO:0000256" key="2">
    <source>
        <dbReference type="ARBA" id="ARBA00022741"/>
    </source>
</evidence>
<keyword evidence="10" id="KW-1185">Reference proteome</keyword>
<dbReference type="Gene3D" id="3.30.200.20">
    <property type="entry name" value="Phosphorylase Kinase, domain 1"/>
    <property type="match status" value="1"/>
</dbReference>
<evidence type="ECO:0000256" key="6">
    <source>
        <dbReference type="SAM" id="Coils"/>
    </source>
</evidence>
<evidence type="ECO:0000256" key="3">
    <source>
        <dbReference type="ARBA" id="ARBA00022777"/>
    </source>
</evidence>
<dbReference type="EC" id="2.7.11.1" evidence="9"/>
<evidence type="ECO:0000313" key="10">
    <source>
        <dbReference type="Proteomes" id="UP001290861"/>
    </source>
</evidence>
<evidence type="ECO:0000256" key="1">
    <source>
        <dbReference type="ARBA" id="ARBA00022679"/>
    </source>
</evidence>
<dbReference type="PANTHER" id="PTHR43289:SF6">
    <property type="entry name" value="SERINE_THREONINE-PROTEIN KINASE NEKL-3"/>
    <property type="match status" value="1"/>
</dbReference>
<dbReference type="InterPro" id="IPR042095">
    <property type="entry name" value="SUMF_sf"/>
</dbReference>
<organism evidence="9 10">
    <name type="scientific">Pontiella agarivorans</name>
    <dbReference type="NCBI Taxonomy" id="3038953"/>
    <lineage>
        <taxon>Bacteria</taxon>
        <taxon>Pseudomonadati</taxon>
        <taxon>Kiritimatiellota</taxon>
        <taxon>Kiritimatiellia</taxon>
        <taxon>Kiritimatiellales</taxon>
        <taxon>Pontiellaceae</taxon>
        <taxon>Pontiella</taxon>
    </lineage>
</organism>
<dbReference type="InterPro" id="IPR005532">
    <property type="entry name" value="SUMF_dom"/>
</dbReference>
<dbReference type="InterPro" id="IPR008271">
    <property type="entry name" value="Ser/Thr_kinase_AS"/>
</dbReference>
<comment type="caution">
    <text evidence="9">The sequence shown here is derived from an EMBL/GenBank/DDBJ whole genome shotgun (WGS) entry which is preliminary data.</text>
</comment>
<gene>
    <name evidence="9" type="ORF">P9H32_15980</name>
</gene>
<dbReference type="SUPFAM" id="SSF56436">
    <property type="entry name" value="C-type lectin-like"/>
    <property type="match status" value="1"/>
</dbReference>
<keyword evidence="6" id="KW-0175">Coiled coil</keyword>
<dbReference type="InterPro" id="IPR017441">
    <property type="entry name" value="Protein_kinase_ATP_BS"/>
</dbReference>
<keyword evidence="2 5" id="KW-0547">Nucleotide-binding</keyword>
<name>A0ABU5N109_9BACT</name>
<dbReference type="CDD" id="cd14014">
    <property type="entry name" value="STKc_PknB_like"/>
    <property type="match status" value="1"/>
</dbReference>
<dbReference type="Gene3D" id="3.90.1580.10">
    <property type="entry name" value="paralog of FGE (formylglycine-generating enzyme)"/>
    <property type="match status" value="1"/>
</dbReference>
<dbReference type="InterPro" id="IPR011009">
    <property type="entry name" value="Kinase-like_dom_sf"/>
</dbReference>
<feature type="region of interest" description="Disordered" evidence="7">
    <location>
        <begin position="1"/>
        <end position="24"/>
    </location>
</feature>
<dbReference type="GO" id="GO:0004674">
    <property type="term" value="F:protein serine/threonine kinase activity"/>
    <property type="evidence" value="ECO:0007669"/>
    <property type="project" value="UniProtKB-EC"/>
</dbReference>
<dbReference type="PROSITE" id="PS00108">
    <property type="entry name" value="PROTEIN_KINASE_ST"/>
    <property type="match status" value="1"/>
</dbReference>
<dbReference type="SUPFAM" id="SSF56112">
    <property type="entry name" value="Protein kinase-like (PK-like)"/>
    <property type="match status" value="1"/>
</dbReference>
<sequence length="855" mass="97133">MDQPEDRELEAGEMSEETQGVSSSLELNNVKRVLSVKMDAPESHYTSVTPLGKGSFGQVHSAHDTLLGRDVAIKSLKQQFRNEEEIVDRFLKEARGNAQLEHPNIMPVHEMGVTDEFGIYFTMKKIEGENLKEILDRLEANTSLYLKKYPLSRLLEIFLAVCNGVAFAHSKGVIHRDLKPANIMIGEFGEVLILDWGLVKRLDGDSGTDSGVQLRMEEFEASGNNTMDGAISGTPNYMSPEQAEGKVDDVDFQSDVYSLGAILYHILTHLPPFEKTQLRKLLDNVKAGRFVRPRERRPQLKIPRELDAICMKAMSRFQVSRYRSVDKLAEDIRNYLAHKEVSAYRAPVYVRCWNICRRYPVRTSMVMAALVAFGLTKTIQVSQLRGEYAGKLAMAEEKGRVAEDRMEQARAKYDALKALCRTIRQKEPTREELELRQELEALQEEVNSNYIQSINLYKSIPEAYRLKPNVVDGYKKTVWRQVEFALYCENYAAARVWLDATMEEQMDLGGGLSEDAKAYTNDVHRRIEGWGSLVINPAPNVDQVTIWPVVDAGPRLKQADMQDRADHFPKEIPYLEKGSYILQFTTTTGRLVPYPVYIDHGENVELTPLIPDEVPEGLVFVPEGSFFCGGPYSRFYRRHEISLPSYFIKRTEVTIAEYLEFWKQLDTPEQKAACMSRIRFHMDERRYVDAWNADGIPNDPRVKVEYPVVGLTHAAVVEFCKWKSAQLGKTVRLPTVEEWEKAARGVDGRMYPWGNGFERGLHLSHTKYNPTGFDTYPLWAEPGKFVNDASPYGVRDMGGNVREMTSTLLPGSSEMYQLKGGSFATPDNFLPCSNSSDTAVVPSDVGFRYVVEYEN</sequence>
<evidence type="ECO:0000313" key="9">
    <source>
        <dbReference type="EMBL" id="MDZ8120130.1"/>
    </source>
</evidence>
<dbReference type="Pfam" id="PF03781">
    <property type="entry name" value="FGE-sulfatase"/>
    <property type="match status" value="1"/>
</dbReference>
<evidence type="ECO:0000256" key="4">
    <source>
        <dbReference type="ARBA" id="ARBA00022840"/>
    </source>
</evidence>
<dbReference type="Proteomes" id="UP001290861">
    <property type="component" value="Unassembled WGS sequence"/>
</dbReference>
<keyword evidence="1 9" id="KW-0808">Transferase</keyword>
<dbReference type="InterPro" id="IPR016187">
    <property type="entry name" value="CTDL_fold"/>
</dbReference>
<feature type="domain" description="Protein kinase" evidence="8">
    <location>
        <begin position="45"/>
        <end position="336"/>
    </location>
</feature>
<evidence type="ECO:0000256" key="5">
    <source>
        <dbReference type="PROSITE-ProRule" id="PRU10141"/>
    </source>
</evidence>
<feature type="compositionally biased region" description="Basic and acidic residues" evidence="7">
    <location>
        <begin position="1"/>
        <end position="10"/>
    </location>
</feature>
<protein>
    <submittedName>
        <fullName evidence="9">Bifunctional serine/threonine-protein kinase/formylglycine-generating enzyme family protein</fullName>
        <ecNumber evidence="9">2.7.11.1</ecNumber>
    </submittedName>
</protein>
<dbReference type="EMBL" id="JARVCO010000012">
    <property type="protein sequence ID" value="MDZ8120130.1"/>
    <property type="molecule type" value="Genomic_DNA"/>
</dbReference>
<evidence type="ECO:0000259" key="8">
    <source>
        <dbReference type="PROSITE" id="PS50011"/>
    </source>
</evidence>
<feature type="binding site" evidence="5">
    <location>
        <position position="74"/>
    </location>
    <ligand>
        <name>ATP</name>
        <dbReference type="ChEBI" id="CHEBI:30616"/>
    </ligand>
</feature>
<keyword evidence="3 9" id="KW-0418">Kinase</keyword>
<dbReference type="InterPro" id="IPR000719">
    <property type="entry name" value="Prot_kinase_dom"/>
</dbReference>
<dbReference type="Gene3D" id="1.10.510.10">
    <property type="entry name" value="Transferase(Phosphotransferase) domain 1"/>
    <property type="match status" value="1"/>
</dbReference>
<dbReference type="PROSITE" id="PS00107">
    <property type="entry name" value="PROTEIN_KINASE_ATP"/>
    <property type="match status" value="1"/>
</dbReference>
<feature type="coiled-coil region" evidence="6">
    <location>
        <begin position="392"/>
        <end position="426"/>
    </location>
</feature>
<evidence type="ECO:0000256" key="7">
    <source>
        <dbReference type="SAM" id="MobiDB-lite"/>
    </source>
</evidence>
<dbReference type="PROSITE" id="PS50011">
    <property type="entry name" value="PROTEIN_KINASE_DOM"/>
    <property type="match status" value="1"/>
</dbReference>
<keyword evidence="4 5" id="KW-0067">ATP-binding</keyword>
<dbReference type="RefSeq" id="WP_322609905.1">
    <property type="nucleotide sequence ID" value="NZ_JARVCO010000012.1"/>
</dbReference>
<reference evidence="9 10" key="1">
    <citation type="journal article" date="2024" name="Appl. Environ. Microbiol.">
        <title>Pontiella agarivorans sp. nov., a novel marine anaerobic bacterium capable of degrading macroalgal polysaccharides and fixing nitrogen.</title>
        <authorList>
            <person name="Liu N."/>
            <person name="Kivenson V."/>
            <person name="Peng X."/>
            <person name="Cui Z."/>
            <person name="Lankiewicz T.S."/>
            <person name="Gosselin K.M."/>
            <person name="English C.J."/>
            <person name="Blair E.M."/>
            <person name="O'Malley M.A."/>
            <person name="Valentine D.L."/>
        </authorList>
    </citation>
    <scope>NUCLEOTIDE SEQUENCE [LARGE SCALE GENOMIC DNA]</scope>
    <source>
        <strain evidence="9 10">NLcol2</strain>
    </source>
</reference>
<dbReference type="SMART" id="SM00220">
    <property type="entry name" value="S_TKc"/>
    <property type="match status" value="1"/>
</dbReference>
<accession>A0ABU5N109</accession>
<dbReference type="PANTHER" id="PTHR43289">
    <property type="entry name" value="MITOGEN-ACTIVATED PROTEIN KINASE KINASE KINASE 20-RELATED"/>
    <property type="match status" value="1"/>
</dbReference>
<dbReference type="Pfam" id="PF00069">
    <property type="entry name" value="Pkinase"/>
    <property type="match status" value="1"/>
</dbReference>